<dbReference type="EMBL" id="JACHIT010000002">
    <property type="protein sequence ID" value="MBB5916884.1"/>
    <property type="molecule type" value="Genomic_DNA"/>
</dbReference>
<dbReference type="RefSeq" id="WP_040748306.1">
    <property type="nucleotide sequence ID" value="NZ_JACHIT010000002.1"/>
</dbReference>
<reference evidence="1 2" key="1">
    <citation type="submission" date="2020-08" db="EMBL/GenBank/DDBJ databases">
        <title>Sequencing the genomes of 1000 actinobacteria strains.</title>
        <authorList>
            <person name="Klenk H.-P."/>
        </authorList>
    </citation>
    <scope>NUCLEOTIDE SEQUENCE [LARGE SCALE GENOMIC DNA]</scope>
    <source>
        <strain evidence="1 2">DSM 43582</strain>
    </source>
</reference>
<name>A0A7W9PIP0_9NOCA</name>
<evidence type="ECO:0000313" key="2">
    <source>
        <dbReference type="Proteomes" id="UP000540412"/>
    </source>
</evidence>
<gene>
    <name evidence="1" type="ORF">BJY24_005796</name>
</gene>
<organism evidence="1 2">
    <name type="scientific">Nocardia transvalensis</name>
    <dbReference type="NCBI Taxonomy" id="37333"/>
    <lineage>
        <taxon>Bacteria</taxon>
        <taxon>Bacillati</taxon>
        <taxon>Actinomycetota</taxon>
        <taxon>Actinomycetes</taxon>
        <taxon>Mycobacteriales</taxon>
        <taxon>Nocardiaceae</taxon>
        <taxon>Nocardia</taxon>
    </lineage>
</organism>
<comment type="caution">
    <text evidence="1">The sequence shown here is derived from an EMBL/GenBank/DDBJ whole genome shotgun (WGS) entry which is preliminary data.</text>
</comment>
<accession>A0A7W9PIP0</accession>
<dbReference type="Proteomes" id="UP000540412">
    <property type="component" value="Unassembled WGS sequence"/>
</dbReference>
<sequence>MRQLDYLCRFWRASPSLITDRPLLPTTSPSPLPADLTGAPFTTPEFRFAISVLTDNGRLASSAMIVDHLEWESHQPISFAMLDHIIIVTPSNREDDSRRLDHRRHLRLPAAIRARARLRPGDTTLLVAVTDKSVLAIYPPPTVYEALHTLESRIWELE</sequence>
<evidence type="ECO:0008006" key="3">
    <source>
        <dbReference type="Google" id="ProtNLM"/>
    </source>
</evidence>
<protein>
    <recommendedName>
        <fullName evidence="3">SpoVT-AbrB domain-containing protein</fullName>
    </recommendedName>
</protein>
<proteinExistence type="predicted"/>
<dbReference type="AlphaFoldDB" id="A0A7W9PIP0"/>
<evidence type="ECO:0000313" key="1">
    <source>
        <dbReference type="EMBL" id="MBB5916884.1"/>
    </source>
</evidence>
<keyword evidence="2" id="KW-1185">Reference proteome</keyword>